<proteinExistence type="predicted"/>
<gene>
    <name evidence="2" type="ORF">E2C01_069155</name>
</gene>
<evidence type="ECO:0000313" key="2">
    <source>
        <dbReference type="EMBL" id="MPC74780.1"/>
    </source>
</evidence>
<name>A0A5B7HQP8_PORTR</name>
<organism evidence="2 3">
    <name type="scientific">Portunus trituberculatus</name>
    <name type="common">Swimming crab</name>
    <name type="synonym">Neptunus trituberculatus</name>
    <dbReference type="NCBI Taxonomy" id="210409"/>
    <lineage>
        <taxon>Eukaryota</taxon>
        <taxon>Metazoa</taxon>
        <taxon>Ecdysozoa</taxon>
        <taxon>Arthropoda</taxon>
        <taxon>Crustacea</taxon>
        <taxon>Multicrustacea</taxon>
        <taxon>Malacostraca</taxon>
        <taxon>Eumalacostraca</taxon>
        <taxon>Eucarida</taxon>
        <taxon>Decapoda</taxon>
        <taxon>Pleocyemata</taxon>
        <taxon>Brachyura</taxon>
        <taxon>Eubrachyura</taxon>
        <taxon>Portunoidea</taxon>
        <taxon>Portunidae</taxon>
        <taxon>Portuninae</taxon>
        <taxon>Portunus</taxon>
    </lineage>
</organism>
<dbReference type="Proteomes" id="UP000324222">
    <property type="component" value="Unassembled WGS sequence"/>
</dbReference>
<dbReference type="EMBL" id="VSRR010039696">
    <property type="protein sequence ID" value="MPC74780.1"/>
    <property type="molecule type" value="Genomic_DNA"/>
</dbReference>
<keyword evidence="3" id="KW-1185">Reference proteome</keyword>
<accession>A0A5B7HQP8</accession>
<dbReference type="AlphaFoldDB" id="A0A5B7HQP8"/>
<reference evidence="2 3" key="1">
    <citation type="submission" date="2019-05" db="EMBL/GenBank/DDBJ databases">
        <title>Another draft genome of Portunus trituberculatus and its Hox gene families provides insights of decapod evolution.</title>
        <authorList>
            <person name="Jeong J.-H."/>
            <person name="Song I."/>
            <person name="Kim S."/>
            <person name="Choi T."/>
            <person name="Kim D."/>
            <person name="Ryu S."/>
            <person name="Kim W."/>
        </authorList>
    </citation>
    <scope>NUCLEOTIDE SEQUENCE [LARGE SCALE GENOMIC DNA]</scope>
    <source>
        <tissue evidence="2">Muscle</tissue>
    </source>
</reference>
<sequence length="95" mass="10891">MNWKDDTRGKRKEEAPQYANLSFSFPPRRLSHALPHSHTLPSPLRPSMPSDFPPSAQAWSMEWAAAGGRSINLNFRERREGRRRHAWAAESPIKA</sequence>
<feature type="region of interest" description="Disordered" evidence="1">
    <location>
        <begin position="29"/>
        <end position="55"/>
    </location>
</feature>
<evidence type="ECO:0000313" key="3">
    <source>
        <dbReference type="Proteomes" id="UP000324222"/>
    </source>
</evidence>
<protein>
    <submittedName>
        <fullName evidence="2">Uncharacterized protein</fullName>
    </submittedName>
</protein>
<evidence type="ECO:0000256" key="1">
    <source>
        <dbReference type="SAM" id="MobiDB-lite"/>
    </source>
</evidence>
<comment type="caution">
    <text evidence="2">The sequence shown here is derived from an EMBL/GenBank/DDBJ whole genome shotgun (WGS) entry which is preliminary data.</text>
</comment>